<evidence type="ECO:0000256" key="8">
    <source>
        <dbReference type="SAM" id="MobiDB-lite"/>
    </source>
</evidence>
<dbReference type="STRING" id="2018661.A0A2A2LRC6"/>
<evidence type="ECO:0000313" key="11">
    <source>
        <dbReference type="Proteomes" id="UP000218231"/>
    </source>
</evidence>
<feature type="region of interest" description="Disordered" evidence="8">
    <location>
        <begin position="332"/>
        <end position="362"/>
    </location>
</feature>
<dbReference type="OrthoDB" id="3881at2759"/>
<dbReference type="AlphaFoldDB" id="A0A2A2LRC6"/>
<gene>
    <name evidence="10" type="ORF">WR25_20137</name>
</gene>
<keyword evidence="5" id="KW-0508">mRNA splicing</keyword>
<name>A0A2A2LRC6_9BILA</name>
<feature type="transmembrane region" description="Helical" evidence="9">
    <location>
        <begin position="824"/>
        <end position="844"/>
    </location>
</feature>
<evidence type="ECO:0000256" key="5">
    <source>
        <dbReference type="ARBA" id="ARBA00023187"/>
    </source>
</evidence>
<dbReference type="GO" id="GO:0006397">
    <property type="term" value="P:mRNA processing"/>
    <property type="evidence" value="ECO:0007669"/>
    <property type="project" value="UniProtKB-KW"/>
</dbReference>
<keyword evidence="7" id="KW-0175">Coiled coil</keyword>
<dbReference type="InterPro" id="IPR005037">
    <property type="entry name" value="PRP38"/>
</dbReference>
<comment type="caution">
    <text evidence="10">The sequence shown here is derived from an EMBL/GenBank/DDBJ whole genome shotgun (WGS) entry which is preliminary data.</text>
</comment>
<dbReference type="GO" id="GO:0005681">
    <property type="term" value="C:spliceosomal complex"/>
    <property type="evidence" value="ECO:0007669"/>
    <property type="project" value="UniProtKB-KW"/>
</dbReference>
<evidence type="ECO:0000313" key="10">
    <source>
        <dbReference type="EMBL" id="PAV88718.1"/>
    </source>
</evidence>
<evidence type="ECO:0008006" key="12">
    <source>
        <dbReference type="Google" id="ProtNLM"/>
    </source>
</evidence>
<feature type="region of interest" description="Disordered" evidence="8">
    <location>
        <begin position="456"/>
        <end position="492"/>
    </location>
</feature>
<keyword evidence="9" id="KW-0812">Transmembrane</keyword>
<dbReference type="Pfam" id="PF03371">
    <property type="entry name" value="PRP38"/>
    <property type="match status" value="1"/>
</dbReference>
<accession>A0A2A2LRC6</accession>
<dbReference type="Proteomes" id="UP000218231">
    <property type="component" value="Unassembled WGS sequence"/>
</dbReference>
<feature type="transmembrane region" description="Helical" evidence="9">
    <location>
        <begin position="111"/>
        <end position="133"/>
    </location>
</feature>
<proteinExistence type="inferred from homology"/>
<evidence type="ECO:0000256" key="6">
    <source>
        <dbReference type="ARBA" id="ARBA00023242"/>
    </source>
</evidence>
<feature type="region of interest" description="Disordered" evidence="8">
    <location>
        <begin position="249"/>
        <end position="315"/>
    </location>
</feature>
<comment type="subcellular location">
    <subcellularLocation>
        <location evidence="1">Nucleus</location>
    </subcellularLocation>
</comment>
<evidence type="ECO:0000256" key="3">
    <source>
        <dbReference type="ARBA" id="ARBA00022664"/>
    </source>
</evidence>
<keyword evidence="3" id="KW-0507">mRNA processing</keyword>
<dbReference type="PANTHER" id="PTHR23142">
    <property type="entry name" value="PRE-MRNA-SPLICING FACTOR 38A-RELATED"/>
    <property type="match status" value="1"/>
</dbReference>
<sequence>MDQVSVVIQQQIASGQFMVDEEMAEAMGVELPGVQRPTKKNNILPLWGNQSTMNLNGLVLENVKESYYYKNHLMEIEGFQPLVDEIFYKVKHLEPWEKGTRKIQGMTGMCGGVRGVGAGGVVSSAFCILFRLFNMRITRKQLLSMLNSRVSHYIRGIGFMYVRFTQPPADMWSWYEPYMDDEDEVDPRSGGGDSMTFGQLVRILLTKLDWYGTLFPRIPIPIQKDIDEKFVERKRQFLAEQEAWEEEQGVVLEAPGREQRVRERSREKDNKSRDRDRDRDREARDRRRVRSSSRDASGPRDGQAPKPSRCSHHLRHHHCRKHRNCCPKKAKLVRQAAAQQNSNENGKEEERKQPNEHNGQENANTNECMALYTNCIYYTLWKSYDLLWFWMHLTLCSCFSPLRKENYLIVWTNLIMKRCTTYPNSTFKEIYLAIYGGKGTKSERALQRMDTIEIRERESRRQRKLTMGSSSSSDEEEETTVPDVSNRPSETVLCGAKVNPEIIAQEEEEARKYAYIGEAVDSKKDLLEEARRATNGEEPPARPPRPSRSPIPSSTQIEPSQVSSNSPRNSNSAEYSKVGEQNGKAVNFNLADRPDIDDESSDNESDTNSTSKWLQKMPNVIKNKFNKYKDKRSNDNSGTQISIHSGDSGQSGGGLLDRFKSGIQIPSLPQIWNRTRSYEAADPNSLDILRPDYTNTYDILDETKRVKREKRDRKALTNRVRKRIREELKEAARIEKKRRKVSDAIELLLGLLRMICSFAVLTANIRKTFVPAQIKPIRPRNAYFSDYELQMFLGLTTLLDCCMFLTNFLWWYCLQWHLFCRLGFVRFWTWCAILLTVAMTVMIFPMSYAMNQLDVSWCRFMPNATLAKYQPKW</sequence>
<evidence type="ECO:0000256" key="4">
    <source>
        <dbReference type="ARBA" id="ARBA00022728"/>
    </source>
</evidence>
<feature type="compositionally biased region" description="Polar residues" evidence="8">
    <location>
        <begin position="555"/>
        <end position="574"/>
    </location>
</feature>
<dbReference type="EMBL" id="LIAE01006500">
    <property type="protein sequence ID" value="PAV88718.1"/>
    <property type="molecule type" value="Genomic_DNA"/>
</dbReference>
<feature type="coiled-coil region" evidence="7">
    <location>
        <begin position="717"/>
        <end position="744"/>
    </location>
</feature>
<evidence type="ECO:0000256" key="2">
    <source>
        <dbReference type="ARBA" id="ARBA00006164"/>
    </source>
</evidence>
<keyword evidence="6" id="KW-0539">Nucleus</keyword>
<organism evidence="10 11">
    <name type="scientific">Diploscapter pachys</name>
    <dbReference type="NCBI Taxonomy" id="2018661"/>
    <lineage>
        <taxon>Eukaryota</taxon>
        <taxon>Metazoa</taxon>
        <taxon>Ecdysozoa</taxon>
        <taxon>Nematoda</taxon>
        <taxon>Chromadorea</taxon>
        <taxon>Rhabditida</taxon>
        <taxon>Rhabditina</taxon>
        <taxon>Rhabditomorpha</taxon>
        <taxon>Rhabditoidea</taxon>
        <taxon>Rhabditidae</taxon>
        <taxon>Diploscapter</taxon>
    </lineage>
</organism>
<feature type="transmembrane region" description="Helical" evidence="9">
    <location>
        <begin position="789"/>
        <end position="812"/>
    </location>
</feature>
<evidence type="ECO:0000256" key="1">
    <source>
        <dbReference type="ARBA" id="ARBA00004123"/>
    </source>
</evidence>
<comment type="similarity">
    <text evidence="2">Belongs to the PRP38 family.</text>
</comment>
<keyword evidence="4" id="KW-0747">Spliceosome</keyword>
<keyword evidence="9" id="KW-0472">Membrane</keyword>
<dbReference type="GO" id="GO:0008380">
    <property type="term" value="P:RNA splicing"/>
    <property type="evidence" value="ECO:0007669"/>
    <property type="project" value="UniProtKB-KW"/>
</dbReference>
<feature type="compositionally biased region" description="Basic and acidic residues" evidence="8">
    <location>
        <begin position="255"/>
        <end position="285"/>
    </location>
</feature>
<feature type="compositionally biased region" description="Basic and acidic residues" evidence="8">
    <location>
        <begin position="345"/>
        <end position="359"/>
    </location>
</feature>
<keyword evidence="9" id="KW-1133">Transmembrane helix</keyword>
<evidence type="ECO:0000256" key="7">
    <source>
        <dbReference type="SAM" id="Coils"/>
    </source>
</evidence>
<evidence type="ECO:0000256" key="9">
    <source>
        <dbReference type="SAM" id="Phobius"/>
    </source>
</evidence>
<keyword evidence="11" id="KW-1185">Reference proteome</keyword>
<feature type="region of interest" description="Disordered" evidence="8">
    <location>
        <begin position="532"/>
        <end position="655"/>
    </location>
</feature>
<feature type="compositionally biased region" description="Acidic residues" evidence="8">
    <location>
        <begin position="595"/>
        <end position="605"/>
    </location>
</feature>
<protein>
    <recommendedName>
        <fullName evidence="12">Pre-mRNA-splicing factor 38</fullName>
    </recommendedName>
</protein>
<reference evidence="10 11" key="1">
    <citation type="journal article" date="2017" name="Curr. Biol.">
        <title>Genome architecture and evolution of a unichromosomal asexual nematode.</title>
        <authorList>
            <person name="Fradin H."/>
            <person name="Zegar C."/>
            <person name="Gutwein M."/>
            <person name="Lucas J."/>
            <person name="Kovtun M."/>
            <person name="Corcoran D."/>
            <person name="Baugh L.R."/>
            <person name="Kiontke K."/>
            <person name="Gunsalus K."/>
            <person name="Fitch D.H."/>
            <person name="Piano F."/>
        </authorList>
    </citation>
    <scope>NUCLEOTIDE SEQUENCE [LARGE SCALE GENOMIC DNA]</scope>
    <source>
        <strain evidence="10">PF1309</strain>
    </source>
</reference>